<name>A0ACD0NSE5_9BASI</name>
<reference evidence="1 2" key="1">
    <citation type="journal article" date="2018" name="Mol. Biol. Evol.">
        <title>Broad Genomic Sampling Reveals a Smut Pathogenic Ancestry of the Fungal Clade Ustilaginomycotina.</title>
        <authorList>
            <person name="Kijpornyongpan T."/>
            <person name="Mondo S.J."/>
            <person name="Barry K."/>
            <person name="Sandor L."/>
            <person name="Lee J."/>
            <person name="Lipzen A."/>
            <person name="Pangilinan J."/>
            <person name="LaButti K."/>
            <person name="Hainaut M."/>
            <person name="Henrissat B."/>
            <person name="Grigoriev I.V."/>
            <person name="Spatafora J.W."/>
            <person name="Aime M.C."/>
        </authorList>
    </citation>
    <scope>NUCLEOTIDE SEQUENCE [LARGE SCALE GENOMIC DNA]</scope>
    <source>
        <strain evidence="1 2">SA 807</strain>
    </source>
</reference>
<protein>
    <submittedName>
        <fullName evidence="1">DUF1768-domain-containing protein</fullName>
    </submittedName>
</protein>
<proteinExistence type="predicted"/>
<evidence type="ECO:0000313" key="1">
    <source>
        <dbReference type="EMBL" id="PWN48710.1"/>
    </source>
</evidence>
<organism evidence="1 2">
    <name type="scientific">Violaceomyces palustris</name>
    <dbReference type="NCBI Taxonomy" id="1673888"/>
    <lineage>
        <taxon>Eukaryota</taxon>
        <taxon>Fungi</taxon>
        <taxon>Dikarya</taxon>
        <taxon>Basidiomycota</taxon>
        <taxon>Ustilaginomycotina</taxon>
        <taxon>Ustilaginomycetes</taxon>
        <taxon>Violaceomycetales</taxon>
        <taxon>Violaceomycetaceae</taxon>
        <taxon>Violaceomyces</taxon>
    </lineage>
</organism>
<dbReference type="Proteomes" id="UP000245626">
    <property type="component" value="Unassembled WGS sequence"/>
</dbReference>
<evidence type="ECO:0000313" key="2">
    <source>
        <dbReference type="Proteomes" id="UP000245626"/>
    </source>
</evidence>
<gene>
    <name evidence="1" type="ORF">IE53DRAFT_370372</name>
</gene>
<sequence>MPVAEETQVSPKITILPSNASKMKTPAKLLKPSTWGKKAGSHNTTNSTSRTASPRNSKDLLPNSAPSAADTEVQAEPSTSPAATPAGRSRSVDMSAIPDEEGRIQFYHRGQPNFWLSNCSDHSIYSDNTKYPTAEHLFQASKFLPHKPEIAAKIRKTSNPLDAIKVARKYSKEVKAGWIREGINVQTMRDVLLLKFTQHSDIRRALLETDESVIVEASPTDAFWGSAGSSGRGRNELGKALMFVREVIRGASGLGWGSGAVTV</sequence>
<accession>A0ACD0NSE5</accession>
<keyword evidence="2" id="KW-1185">Reference proteome</keyword>
<dbReference type="EMBL" id="KZ820153">
    <property type="protein sequence ID" value="PWN48710.1"/>
    <property type="molecule type" value="Genomic_DNA"/>
</dbReference>